<reference evidence="4" key="1">
    <citation type="submission" date="2017-01" db="EMBL/GenBank/DDBJ databases">
        <authorList>
            <person name="Wang Y."/>
            <person name="White M."/>
            <person name="Kvist S."/>
            <person name="Moncalvo J.-M."/>
        </authorList>
    </citation>
    <scope>NUCLEOTIDE SEQUENCE [LARGE SCALE GENOMIC DNA]</scope>
    <source>
        <strain evidence="4">COL-18-3</strain>
    </source>
</reference>
<evidence type="ECO:0000256" key="2">
    <source>
        <dbReference type="SAM" id="SignalP"/>
    </source>
</evidence>
<feature type="signal peptide" evidence="2">
    <location>
        <begin position="1"/>
        <end position="17"/>
    </location>
</feature>
<evidence type="ECO:0000313" key="3">
    <source>
        <dbReference type="EMBL" id="OMH79206.1"/>
    </source>
</evidence>
<dbReference type="EMBL" id="LSSK01001638">
    <property type="protein sequence ID" value="OMH79206.1"/>
    <property type="molecule type" value="Genomic_DNA"/>
</dbReference>
<keyword evidence="2" id="KW-0732">Signal</keyword>
<accession>A0A1R1PE17</accession>
<evidence type="ECO:0000256" key="1">
    <source>
        <dbReference type="SAM" id="Phobius"/>
    </source>
</evidence>
<keyword evidence="1" id="KW-0472">Membrane</keyword>
<proteinExistence type="predicted"/>
<dbReference type="Proteomes" id="UP000188320">
    <property type="component" value="Unassembled WGS sequence"/>
</dbReference>
<evidence type="ECO:0000313" key="4">
    <source>
        <dbReference type="Proteomes" id="UP000188320"/>
    </source>
</evidence>
<name>A0A1R1PE17_ZANCU</name>
<gene>
    <name evidence="3" type="ORF">AX774_g7398</name>
</gene>
<organism evidence="3 4">
    <name type="scientific">Zancudomyces culisetae</name>
    <name type="common">Gut fungus</name>
    <name type="synonym">Smittium culisetae</name>
    <dbReference type="NCBI Taxonomy" id="1213189"/>
    <lineage>
        <taxon>Eukaryota</taxon>
        <taxon>Fungi</taxon>
        <taxon>Fungi incertae sedis</taxon>
        <taxon>Zoopagomycota</taxon>
        <taxon>Kickxellomycotina</taxon>
        <taxon>Harpellomycetes</taxon>
        <taxon>Harpellales</taxon>
        <taxon>Legeriomycetaceae</taxon>
        <taxon>Zancudomyces</taxon>
    </lineage>
</organism>
<comment type="caution">
    <text evidence="3">The sequence shown here is derived from an EMBL/GenBank/DDBJ whole genome shotgun (WGS) entry which is preliminary data.</text>
</comment>
<keyword evidence="1" id="KW-1133">Transmembrane helix</keyword>
<feature type="chain" id="PRO_5012661213" evidence="2">
    <location>
        <begin position="18"/>
        <end position="408"/>
    </location>
</feature>
<keyword evidence="4" id="KW-1185">Reference proteome</keyword>
<keyword evidence="1" id="KW-0812">Transmembrane</keyword>
<feature type="transmembrane region" description="Helical" evidence="1">
    <location>
        <begin position="389"/>
        <end position="407"/>
    </location>
</feature>
<protein>
    <submittedName>
        <fullName evidence="3">Uncharacterized protein</fullName>
    </submittedName>
</protein>
<feature type="transmembrane region" description="Helical" evidence="1">
    <location>
        <begin position="366"/>
        <end position="383"/>
    </location>
</feature>
<sequence>MRGILYLALASSALVAAAPRYGCEDKSMWCDKGDADNRIFFYCVEGKVSESACVTGTICNQVSNTIECALAKQSEPARKSRKLGKRATVDDVKDSTLYKLIRSTVANVSIGSSSKVANNFSNLTQLVKNDPDQLVDYIQALTTVVEDASTSDLANNLASSIVPSSNNTAAITKKITTGLKGLKGNEKKASDLIVTLFSTMKNNDELKNEFVKYLFTISTLAQASEVSNSNTSSQQKRLLGIDTASLDRVIESIGRLINTFLPCKSKAESTISSTSGGSSLADLLKNFLDGDIGALGTIIDGVLSFVQNSPQTVSTVITGVLKLLTNPSLNAISTIVGFLFDTVMNATASVLDLVQTALDFLMNRTFILAPITAGVMLLNGLSGVCIGDILYVGVSIIGTVLSLALNIL</sequence>
<dbReference type="AlphaFoldDB" id="A0A1R1PE17"/>